<evidence type="ECO:0000256" key="1">
    <source>
        <dbReference type="SAM" id="MobiDB-lite"/>
    </source>
</evidence>
<evidence type="ECO:0000313" key="2">
    <source>
        <dbReference type="EMBL" id="KAK9806859.1"/>
    </source>
</evidence>
<feature type="region of interest" description="Disordered" evidence="1">
    <location>
        <begin position="258"/>
        <end position="283"/>
    </location>
</feature>
<evidence type="ECO:0000313" key="3">
    <source>
        <dbReference type="Proteomes" id="UP001489004"/>
    </source>
</evidence>
<sequence length="283" mass="31847">MCSYFAAFRSVAAARVVAHQFPESHPIYIPLTKDVHRNYTRTVRSLVRWQREMTAMQKRITDGDHIGEVNDSDLEFEYEPENVNSTCKGECAFRGECRAVVMTLSLLQFGLLYMVDSLHLAIMDLELAVLQMFMAFRVKLLDDALDGAVEHLKTAQMNFALLEPAAETPDGLRAEMVQQVVALLKMEIFIDKWTTNHLGISMRLPFQRESITVSPSLIISLLVAMCFRCSEVIIEGMRPGLPKFAITKRLLGLVWPGKKPAAEASPSKSSLQSKLLEDPSKLQ</sequence>
<feature type="compositionally biased region" description="Low complexity" evidence="1">
    <location>
        <begin position="258"/>
        <end position="274"/>
    </location>
</feature>
<protein>
    <submittedName>
        <fullName evidence="2">Uncharacterized protein</fullName>
    </submittedName>
</protein>
<proteinExistence type="predicted"/>
<organism evidence="2 3">
    <name type="scientific">[Myrmecia] bisecta</name>
    <dbReference type="NCBI Taxonomy" id="41462"/>
    <lineage>
        <taxon>Eukaryota</taxon>
        <taxon>Viridiplantae</taxon>
        <taxon>Chlorophyta</taxon>
        <taxon>core chlorophytes</taxon>
        <taxon>Trebouxiophyceae</taxon>
        <taxon>Trebouxiales</taxon>
        <taxon>Trebouxiaceae</taxon>
        <taxon>Myrmecia</taxon>
    </lineage>
</organism>
<accession>A0AAW1PAV7</accession>
<keyword evidence="3" id="KW-1185">Reference proteome</keyword>
<comment type="caution">
    <text evidence="2">The sequence shown here is derived from an EMBL/GenBank/DDBJ whole genome shotgun (WGS) entry which is preliminary data.</text>
</comment>
<dbReference type="EMBL" id="JALJOR010000013">
    <property type="protein sequence ID" value="KAK9806859.1"/>
    <property type="molecule type" value="Genomic_DNA"/>
</dbReference>
<gene>
    <name evidence="2" type="ORF">WJX72_005177</name>
</gene>
<name>A0AAW1PAV7_9CHLO</name>
<reference evidence="2 3" key="1">
    <citation type="journal article" date="2024" name="Nat. Commun.">
        <title>Phylogenomics reveals the evolutionary origins of lichenization in chlorophyte algae.</title>
        <authorList>
            <person name="Puginier C."/>
            <person name="Libourel C."/>
            <person name="Otte J."/>
            <person name="Skaloud P."/>
            <person name="Haon M."/>
            <person name="Grisel S."/>
            <person name="Petersen M."/>
            <person name="Berrin J.G."/>
            <person name="Delaux P.M."/>
            <person name="Dal Grande F."/>
            <person name="Keller J."/>
        </authorList>
    </citation>
    <scope>NUCLEOTIDE SEQUENCE [LARGE SCALE GENOMIC DNA]</scope>
    <source>
        <strain evidence="2 3">SAG 2043</strain>
    </source>
</reference>
<dbReference type="Proteomes" id="UP001489004">
    <property type="component" value="Unassembled WGS sequence"/>
</dbReference>
<dbReference type="AlphaFoldDB" id="A0AAW1PAV7"/>